<name>A0A4S8IVP2_MUSBA</name>
<keyword evidence="1" id="KW-0732">Signal</keyword>
<sequence>MMWISALHFDILGALNAVTNLPASRGTAACYRLKDLCSTDLYTPRKTSHPSDRMGEKFRLNTRAFFASRLCF</sequence>
<reference evidence="2 3" key="1">
    <citation type="journal article" date="2019" name="Nat. Plants">
        <title>Genome sequencing of Musa balbisiana reveals subgenome evolution and function divergence in polyploid bananas.</title>
        <authorList>
            <person name="Yao X."/>
        </authorList>
    </citation>
    <scope>NUCLEOTIDE SEQUENCE [LARGE SCALE GENOMIC DNA]</scope>
    <source>
        <strain evidence="3">cv. DH-PKW</strain>
        <tissue evidence="2">Leaves</tissue>
    </source>
</reference>
<evidence type="ECO:0000313" key="2">
    <source>
        <dbReference type="EMBL" id="THU52865.1"/>
    </source>
</evidence>
<evidence type="ECO:0000313" key="3">
    <source>
        <dbReference type="Proteomes" id="UP000317650"/>
    </source>
</evidence>
<protein>
    <submittedName>
        <fullName evidence="2">Uncharacterized protein</fullName>
    </submittedName>
</protein>
<proteinExistence type="predicted"/>
<evidence type="ECO:0000256" key="1">
    <source>
        <dbReference type="SAM" id="SignalP"/>
    </source>
</evidence>
<accession>A0A4S8IVP2</accession>
<keyword evidence="3" id="KW-1185">Reference proteome</keyword>
<dbReference type="EMBL" id="PYDT01000008">
    <property type="protein sequence ID" value="THU52865.1"/>
    <property type="molecule type" value="Genomic_DNA"/>
</dbReference>
<gene>
    <name evidence="2" type="ORF">C4D60_Mb10t08410</name>
</gene>
<comment type="caution">
    <text evidence="2">The sequence shown here is derived from an EMBL/GenBank/DDBJ whole genome shotgun (WGS) entry which is preliminary data.</text>
</comment>
<dbReference type="Proteomes" id="UP000317650">
    <property type="component" value="Chromosome 10"/>
</dbReference>
<feature type="signal peptide" evidence="1">
    <location>
        <begin position="1"/>
        <end position="17"/>
    </location>
</feature>
<feature type="chain" id="PRO_5020756398" evidence="1">
    <location>
        <begin position="18"/>
        <end position="72"/>
    </location>
</feature>
<organism evidence="2 3">
    <name type="scientific">Musa balbisiana</name>
    <name type="common">Banana</name>
    <dbReference type="NCBI Taxonomy" id="52838"/>
    <lineage>
        <taxon>Eukaryota</taxon>
        <taxon>Viridiplantae</taxon>
        <taxon>Streptophyta</taxon>
        <taxon>Embryophyta</taxon>
        <taxon>Tracheophyta</taxon>
        <taxon>Spermatophyta</taxon>
        <taxon>Magnoliopsida</taxon>
        <taxon>Liliopsida</taxon>
        <taxon>Zingiberales</taxon>
        <taxon>Musaceae</taxon>
        <taxon>Musa</taxon>
    </lineage>
</organism>
<dbReference type="AlphaFoldDB" id="A0A4S8IVP2"/>